<reference evidence="2" key="1">
    <citation type="submission" date="2016-11" db="UniProtKB">
        <authorList>
            <consortium name="WormBaseParasite"/>
        </authorList>
    </citation>
    <scope>IDENTIFICATION</scope>
</reference>
<evidence type="ECO:0000313" key="2">
    <source>
        <dbReference type="WBParaSite" id="L893_g26108.t1"/>
    </source>
</evidence>
<evidence type="ECO:0000313" key="1">
    <source>
        <dbReference type="Proteomes" id="UP000095287"/>
    </source>
</evidence>
<proteinExistence type="predicted"/>
<organism evidence="1 2">
    <name type="scientific">Steinernema glaseri</name>
    <dbReference type="NCBI Taxonomy" id="37863"/>
    <lineage>
        <taxon>Eukaryota</taxon>
        <taxon>Metazoa</taxon>
        <taxon>Ecdysozoa</taxon>
        <taxon>Nematoda</taxon>
        <taxon>Chromadorea</taxon>
        <taxon>Rhabditida</taxon>
        <taxon>Tylenchina</taxon>
        <taxon>Panagrolaimomorpha</taxon>
        <taxon>Strongyloidoidea</taxon>
        <taxon>Steinernematidae</taxon>
        <taxon>Steinernema</taxon>
    </lineage>
</organism>
<name>A0A1I7ZG99_9BILA</name>
<dbReference type="WBParaSite" id="L893_g26108.t1">
    <property type="protein sequence ID" value="L893_g26108.t1"/>
    <property type="gene ID" value="L893_g26108"/>
</dbReference>
<sequence length="67" mass="7453">MRCGTLETGLVLYKIHWCLKGFRGDLEDLLEGYPSTASTAQADSDCYTPKKRALPKSMRHSQGDSFA</sequence>
<protein>
    <submittedName>
        <fullName evidence="2">Uncharacterized protein</fullName>
    </submittedName>
</protein>
<accession>A0A1I7ZG99</accession>
<dbReference type="Proteomes" id="UP000095287">
    <property type="component" value="Unplaced"/>
</dbReference>
<keyword evidence="1" id="KW-1185">Reference proteome</keyword>
<dbReference type="AlphaFoldDB" id="A0A1I7ZG99"/>